<dbReference type="RefSeq" id="WP_090841356.1">
    <property type="nucleotide sequence ID" value="NZ_FNIL01000002.1"/>
</dbReference>
<dbReference type="OrthoDB" id="2351415at2"/>
<accession>A0A1H0CL41</accession>
<keyword evidence="1" id="KW-1133">Transmembrane helix</keyword>
<sequence>MVRDIPTRRLNLIILLSLLFLVIELLGSGSGRIIGVAILIFMMYIGWKQYETSVGKLICWIGIIGFVIQVLSLFAVQFFVIAFLVLLVLEYKKQKKEPQVIAPQMSDSLAQKKSVIQSSTLLPHRLIGTQTTQEEPYQWRDINIQTGIGSKVIDLSNTVIRDTAVVSIRHLIGPVTILVPYDLDLQIVHSAMYGRLQIFSEPEHKLLNETVMYETQDYAAAKMRVKIITTVISGDVEVKRV</sequence>
<reference evidence="4" key="1">
    <citation type="submission" date="2016-10" db="EMBL/GenBank/DDBJ databases">
        <authorList>
            <person name="Varghese N."/>
            <person name="Submissions S."/>
        </authorList>
    </citation>
    <scope>NUCLEOTIDE SEQUENCE [LARGE SCALE GENOMIC DNA]</scope>
    <source>
        <strain evidence="4">CGMCC 1.10369</strain>
    </source>
</reference>
<protein>
    <submittedName>
        <fullName evidence="3">Lia operon protein LiaF</fullName>
    </submittedName>
</protein>
<evidence type="ECO:0000313" key="4">
    <source>
        <dbReference type="Proteomes" id="UP000198778"/>
    </source>
</evidence>
<keyword evidence="1" id="KW-0472">Membrane</keyword>
<dbReference type="PIRSF" id="PIRSF031509">
    <property type="entry name" value="Cell_wall_LiaF/YvqF"/>
    <property type="match status" value="1"/>
</dbReference>
<evidence type="ECO:0000256" key="1">
    <source>
        <dbReference type="SAM" id="Phobius"/>
    </source>
</evidence>
<feature type="transmembrane region" description="Helical" evidence="1">
    <location>
        <begin position="12"/>
        <end position="45"/>
    </location>
</feature>
<feature type="domain" description="Cell wall-active antibiotics response LiaF-like C-terminal" evidence="2">
    <location>
        <begin position="127"/>
        <end position="238"/>
    </location>
</feature>
<dbReference type="NCBIfam" id="NF040535">
    <property type="entry name" value="LiaF_C_term"/>
    <property type="match status" value="1"/>
</dbReference>
<feature type="transmembrane region" description="Helical" evidence="1">
    <location>
        <begin position="57"/>
        <end position="89"/>
    </location>
</feature>
<gene>
    <name evidence="3" type="ORF">SAMN04488053_102143</name>
</gene>
<dbReference type="EMBL" id="FNIL01000002">
    <property type="protein sequence ID" value="SDN58563.1"/>
    <property type="molecule type" value="Genomic_DNA"/>
</dbReference>
<organism evidence="3 4">
    <name type="scientific">Alkalicoccus daliensis</name>
    <dbReference type="NCBI Taxonomy" id="745820"/>
    <lineage>
        <taxon>Bacteria</taxon>
        <taxon>Bacillati</taxon>
        <taxon>Bacillota</taxon>
        <taxon>Bacilli</taxon>
        <taxon>Bacillales</taxon>
        <taxon>Bacillaceae</taxon>
        <taxon>Alkalicoccus</taxon>
    </lineage>
</organism>
<name>A0A1H0CL41_9BACI</name>
<dbReference type="InterPro" id="IPR016975">
    <property type="entry name" value="Cell_wall_LiaF"/>
</dbReference>
<evidence type="ECO:0000313" key="3">
    <source>
        <dbReference type="EMBL" id="SDN58563.1"/>
    </source>
</evidence>
<dbReference type="InterPro" id="IPR024425">
    <property type="entry name" value="LiaF-like_C"/>
</dbReference>
<dbReference type="AlphaFoldDB" id="A0A1H0CL41"/>
<dbReference type="GO" id="GO:0016020">
    <property type="term" value="C:membrane"/>
    <property type="evidence" value="ECO:0007669"/>
    <property type="project" value="InterPro"/>
</dbReference>
<dbReference type="Proteomes" id="UP000198778">
    <property type="component" value="Unassembled WGS sequence"/>
</dbReference>
<dbReference type="STRING" id="745820.SAMN04488053_102143"/>
<dbReference type="Pfam" id="PF09922">
    <property type="entry name" value="LiaF-like_C"/>
    <property type="match status" value="1"/>
</dbReference>
<proteinExistence type="predicted"/>
<keyword evidence="4" id="KW-1185">Reference proteome</keyword>
<evidence type="ECO:0000259" key="2">
    <source>
        <dbReference type="Pfam" id="PF09922"/>
    </source>
</evidence>
<dbReference type="InterPro" id="IPR047793">
    <property type="entry name" value="LiaF_C"/>
</dbReference>
<keyword evidence="1" id="KW-0812">Transmembrane</keyword>